<dbReference type="GO" id="GO:0016833">
    <property type="term" value="F:oxo-acid-lyase activity"/>
    <property type="evidence" value="ECO:0007669"/>
    <property type="project" value="InterPro"/>
</dbReference>
<proteinExistence type="inferred from homology"/>
<sequence length="284" mass="31108">MMLRPRIIPCLLVKEKGLVKTVKFSKPKYVGDPINAVRIFNEKEVDELIVLDIDATVEKRAPDMNMIRHLAAECRMPLCYGGGVKTSDQIQRIISLGVEKVAISSAALENPHLITEASATVGNQSLVVIMDVKRRFPSGKYEVRTRNGRNRTGKHPLEFAQEMEKLGAGEIVINSIDNDGTMKGYDLKLIRQIRDAVDVPVTALGGAGSVHDIGKLISECDVSGAAAGSLFVFKGPYKAVLINYPGRPEKDALIPNKLTTAEYLKLPTSHNSDTFQGFNEAFSN</sequence>
<comment type="catalytic activity">
    <reaction evidence="11">
        <text>5-[(5-phospho-1-deoxy-D-ribulos-1-ylimino)methylamino]-1-(5-phospho-beta-D-ribosyl)imidazole-4-carboxamide + L-glutamine = D-erythro-1-(imidazol-4-yl)glycerol 3-phosphate + 5-amino-1-(5-phospho-beta-D-ribosyl)imidazole-4-carboxamide + L-glutamate + H(+)</text>
        <dbReference type="Rhea" id="RHEA:24793"/>
        <dbReference type="ChEBI" id="CHEBI:15378"/>
        <dbReference type="ChEBI" id="CHEBI:29985"/>
        <dbReference type="ChEBI" id="CHEBI:58278"/>
        <dbReference type="ChEBI" id="CHEBI:58359"/>
        <dbReference type="ChEBI" id="CHEBI:58475"/>
        <dbReference type="ChEBI" id="CHEBI:58525"/>
        <dbReference type="EC" id="4.3.2.10"/>
    </reaction>
</comment>
<evidence type="ECO:0000256" key="9">
    <source>
        <dbReference type="ARBA" id="ARBA00025475"/>
    </source>
</evidence>
<dbReference type="Gene3D" id="3.20.20.70">
    <property type="entry name" value="Aldolase class I"/>
    <property type="match status" value="1"/>
</dbReference>
<dbReference type="EC" id="4.3.2.10" evidence="4"/>
<dbReference type="GO" id="GO:0000105">
    <property type="term" value="P:L-histidine biosynthetic process"/>
    <property type="evidence" value="ECO:0007669"/>
    <property type="project" value="UniProtKB-KW"/>
</dbReference>
<dbReference type="GO" id="GO:0000107">
    <property type="term" value="F:imidazoleglycerol-phosphate synthase activity"/>
    <property type="evidence" value="ECO:0007669"/>
    <property type="project" value="InterPro"/>
</dbReference>
<dbReference type="InterPro" id="IPR013785">
    <property type="entry name" value="Aldolase_TIM"/>
</dbReference>
<comment type="similarity">
    <text evidence="2 12">Belongs to the HisA/HisF family.</text>
</comment>
<dbReference type="KEGG" id="dmm:dnm_097010"/>
<evidence type="ECO:0000256" key="5">
    <source>
        <dbReference type="ARBA" id="ARBA00022490"/>
    </source>
</evidence>
<evidence type="ECO:0000256" key="11">
    <source>
        <dbReference type="ARBA" id="ARBA00047838"/>
    </source>
</evidence>
<dbReference type="CDD" id="cd04731">
    <property type="entry name" value="HisF"/>
    <property type="match status" value="1"/>
</dbReference>
<evidence type="ECO:0000256" key="8">
    <source>
        <dbReference type="ARBA" id="ARBA00023239"/>
    </source>
</evidence>
<evidence type="ECO:0000256" key="1">
    <source>
        <dbReference type="ARBA" id="ARBA00005091"/>
    </source>
</evidence>
<dbReference type="InterPro" id="IPR020021">
    <property type="entry name" value="Glycosyl_amidation-assoc_WbuZ"/>
</dbReference>
<dbReference type="Proteomes" id="UP000663722">
    <property type="component" value="Chromosome"/>
</dbReference>
<dbReference type="NCBIfam" id="NF038364">
    <property type="entry name" value="AglZ_HisF2_fam"/>
    <property type="match status" value="1"/>
</dbReference>
<dbReference type="NCBIfam" id="TIGR03572">
    <property type="entry name" value="WbuZ"/>
    <property type="match status" value="1"/>
</dbReference>
<comment type="pathway">
    <text evidence="1">Amino-acid biosynthesis; L-histidine biosynthesis; L-histidine from 5-phospho-alpha-D-ribose 1-diphosphate: step 5/9.</text>
</comment>
<dbReference type="InterPro" id="IPR050064">
    <property type="entry name" value="IGPS_HisA/HisF"/>
</dbReference>
<dbReference type="InterPro" id="IPR011060">
    <property type="entry name" value="RibuloseP-bd_barrel"/>
</dbReference>
<evidence type="ECO:0000256" key="12">
    <source>
        <dbReference type="RuleBase" id="RU003657"/>
    </source>
</evidence>
<comment type="subunit">
    <text evidence="3">Heterodimer of HisH and HisF.</text>
</comment>
<dbReference type="AlphaFoldDB" id="A0A975GVQ6"/>
<evidence type="ECO:0000313" key="14">
    <source>
        <dbReference type="Proteomes" id="UP000663722"/>
    </source>
</evidence>
<protein>
    <recommendedName>
        <fullName evidence="4">imidazole glycerol-phosphate synthase</fullName>
        <ecNumber evidence="4">4.3.2.10</ecNumber>
    </recommendedName>
    <alternativeName>
        <fullName evidence="10">IGP synthase cyclase subunit</fullName>
    </alternativeName>
</protein>
<keyword evidence="5" id="KW-0963">Cytoplasm</keyword>
<evidence type="ECO:0000256" key="2">
    <source>
        <dbReference type="ARBA" id="ARBA00009667"/>
    </source>
</evidence>
<dbReference type="PANTHER" id="PTHR21235">
    <property type="entry name" value="IMIDAZOLE GLYCEROL PHOSPHATE SYNTHASE SUBUNIT HISF/H IGP SYNTHASE SUBUNIT HISF/H"/>
    <property type="match status" value="1"/>
</dbReference>
<evidence type="ECO:0000313" key="13">
    <source>
        <dbReference type="EMBL" id="QTA93598.1"/>
    </source>
</evidence>
<keyword evidence="14" id="KW-1185">Reference proteome</keyword>
<gene>
    <name evidence="13" type="primary">hisF3</name>
    <name evidence="13" type="ORF">dnm_097010</name>
</gene>
<name>A0A975GVQ6_9BACT</name>
<organism evidence="13 14">
    <name type="scientific">Desulfonema magnum</name>
    <dbReference type="NCBI Taxonomy" id="45655"/>
    <lineage>
        <taxon>Bacteria</taxon>
        <taxon>Pseudomonadati</taxon>
        <taxon>Thermodesulfobacteriota</taxon>
        <taxon>Desulfobacteria</taxon>
        <taxon>Desulfobacterales</taxon>
        <taxon>Desulfococcaceae</taxon>
        <taxon>Desulfonema</taxon>
    </lineage>
</organism>
<keyword evidence="7 12" id="KW-0368">Histidine biosynthesis</keyword>
<keyword evidence="6 12" id="KW-0028">Amino-acid biosynthesis</keyword>
<dbReference type="Pfam" id="PF00977">
    <property type="entry name" value="His_biosynth"/>
    <property type="match status" value="1"/>
</dbReference>
<evidence type="ECO:0000256" key="7">
    <source>
        <dbReference type="ARBA" id="ARBA00023102"/>
    </source>
</evidence>
<dbReference type="EMBL" id="CP061800">
    <property type="protein sequence ID" value="QTA93598.1"/>
    <property type="molecule type" value="Genomic_DNA"/>
</dbReference>
<evidence type="ECO:0000256" key="10">
    <source>
        <dbReference type="ARBA" id="ARBA00030264"/>
    </source>
</evidence>
<reference evidence="13" key="1">
    <citation type="journal article" date="2021" name="Microb. Physiol.">
        <title>Proteogenomic Insights into the Physiology of Marine, Sulfate-Reducing, Filamentous Desulfonema limicola and Desulfonema magnum.</title>
        <authorList>
            <person name="Schnaars V."/>
            <person name="Wohlbrand L."/>
            <person name="Scheve S."/>
            <person name="Hinrichs C."/>
            <person name="Reinhardt R."/>
            <person name="Rabus R."/>
        </authorList>
    </citation>
    <scope>NUCLEOTIDE SEQUENCE</scope>
    <source>
        <strain evidence="13">4be13</strain>
    </source>
</reference>
<evidence type="ECO:0000256" key="4">
    <source>
        <dbReference type="ARBA" id="ARBA00012809"/>
    </source>
</evidence>
<evidence type="ECO:0000256" key="3">
    <source>
        <dbReference type="ARBA" id="ARBA00011152"/>
    </source>
</evidence>
<dbReference type="InterPro" id="IPR004651">
    <property type="entry name" value="HisF"/>
</dbReference>
<keyword evidence="8" id="KW-0456">Lyase</keyword>
<comment type="function">
    <text evidence="9">IGPS catalyzes the conversion of PRFAR and glutamine to IGP, AICAR and glutamate. The HisF subunit catalyzes the cyclization activity that produces IGP and AICAR from PRFAR using the ammonia provided by the HisH subunit.</text>
</comment>
<dbReference type="SUPFAM" id="SSF51366">
    <property type="entry name" value="Ribulose-phoshate binding barrel"/>
    <property type="match status" value="1"/>
</dbReference>
<evidence type="ECO:0000256" key="6">
    <source>
        <dbReference type="ARBA" id="ARBA00022605"/>
    </source>
</evidence>
<dbReference type="PANTHER" id="PTHR21235:SF2">
    <property type="entry name" value="IMIDAZOLE GLYCEROL PHOSPHATE SYNTHASE HISHF"/>
    <property type="match status" value="1"/>
</dbReference>
<accession>A0A975GVQ6</accession>
<dbReference type="InterPro" id="IPR006062">
    <property type="entry name" value="His_biosynth"/>
</dbReference>